<keyword evidence="2" id="KW-0012">Acyltransferase</keyword>
<protein>
    <recommendedName>
        <fullName evidence="4">N-acetyltransferase domain-containing protein</fullName>
    </recommendedName>
</protein>
<comment type="caution">
    <text evidence="5">The sequence shown here is derived from an EMBL/GenBank/DDBJ whole genome shotgun (WGS) entry which is preliminary data.</text>
</comment>
<evidence type="ECO:0000259" key="4">
    <source>
        <dbReference type="PROSITE" id="PS51186"/>
    </source>
</evidence>
<keyword evidence="3" id="KW-0472">Membrane</keyword>
<keyword evidence="1" id="KW-0808">Transferase</keyword>
<keyword evidence="6" id="KW-1185">Reference proteome</keyword>
<dbReference type="CDD" id="cd04301">
    <property type="entry name" value="NAT_SF"/>
    <property type="match status" value="1"/>
</dbReference>
<feature type="domain" description="N-acetyltransferase" evidence="4">
    <location>
        <begin position="52"/>
        <end position="197"/>
    </location>
</feature>
<evidence type="ECO:0000256" key="2">
    <source>
        <dbReference type="ARBA" id="ARBA00023315"/>
    </source>
</evidence>
<proteinExistence type="predicted"/>
<evidence type="ECO:0000313" key="5">
    <source>
        <dbReference type="EMBL" id="GLR19960.1"/>
    </source>
</evidence>
<sequence length="197" mass="22895">MYYILNGKIRKKSVILGVIQVNFILILTIFIYPCYQDTIHLITTQLPYQVVYKIEEIEKKEYPKLVKVWEDSIRATHHFLQEEDIAYFKPLILNTYLDAVELRGIRNENLEIIGFMGVADQHLEMLFINPNYFGKGIGKTLLAYAIDQLKVTKVDVNEQNKLAVGFYEHCGFEIFSRSALDSSGKPYPILHMKKKSI</sequence>
<dbReference type="InterPro" id="IPR016181">
    <property type="entry name" value="Acyl_CoA_acyltransferase"/>
</dbReference>
<dbReference type="PANTHER" id="PTHR43800:SF1">
    <property type="entry name" value="PEPTIDYL-LYSINE N-ACETYLTRANSFERASE YJAB"/>
    <property type="match status" value="1"/>
</dbReference>
<gene>
    <name evidence="5" type="ORF">GCM10007940_45760</name>
</gene>
<reference evidence="5" key="2">
    <citation type="submission" date="2023-01" db="EMBL/GenBank/DDBJ databases">
        <title>Draft genome sequence of Portibacter lacus strain NBRC 108769.</title>
        <authorList>
            <person name="Sun Q."/>
            <person name="Mori K."/>
        </authorList>
    </citation>
    <scope>NUCLEOTIDE SEQUENCE</scope>
    <source>
        <strain evidence="5">NBRC 108769</strain>
    </source>
</reference>
<dbReference type="Pfam" id="PF13673">
    <property type="entry name" value="Acetyltransf_10"/>
    <property type="match status" value="1"/>
</dbReference>
<dbReference type="PANTHER" id="PTHR43800">
    <property type="entry name" value="PEPTIDYL-LYSINE N-ACETYLTRANSFERASE YJAB"/>
    <property type="match status" value="1"/>
</dbReference>
<organism evidence="5 6">
    <name type="scientific">Portibacter lacus</name>
    <dbReference type="NCBI Taxonomy" id="1099794"/>
    <lineage>
        <taxon>Bacteria</taxon>
        <taxon>Pseudomonadati</taxon>
        <taxon>Bacteroidota</taxon>
        <taxon>Saprospiria</taxon>
        <taxon>Saprospirales</taxon>
        <taxon>Haliscomenobacteraceae</taxon>
        <taxon>Portibacter</taxon>
    </lineage>
</organism>
<dbReference type="Proteomes" id="UP001156666">
    <property type="component" value="Unassembled WGS sequence"/>
</dbReference>
<dbReference type="RefSeq" id="WP_235293486.1">
    <property type="nucleotide sequence ID" value="NZ_BSOH01000037.1"/>
</dbReference>
<evidence type="ECO:0000313" key="6">
    <source>
        <dbReference type="Proteomes" id="UP001156666"/>
    </source>
</evidence>
<dbReference type="Gene3D" id="3.40.630.30">
    <property type="match status" value="1"/>
</dbReference>
<dbReference type="GO" id="GO:0016747">
    <property type="term" value="F:acyltransferase activity, transferring groups other than amino-acyl groups"/>
    <property type="evidence" value="ECO:0007669"/>
    <property type="project" value="InterPro"/>
</dbReference>
<feature type="transmembrane region" description="Helical" evidence="3">
    <location>
        <begin position="12"/>
        <end position="32"/>
    </location>
</feature>
<dbReference type="SUPFAM" id="SSF55729">
    <property type="entry name" value="Acyl-CoA N-acyltransferases (Nat)"/>
    <property type="match status" value="1"/>
</dbReference>
<dbReference type="InterPro" id="IPR000182">
    <property type="entry name" value="GNAT_dom"/>
</dbReference>
<dbReference type="AlphaFoldDB" id="A0AA37SVD2"/>
<dbReference type="PROSITE" id="PS51186">
    <property type="entry name" value="GNAT"/>
    <property type="match status" value="1"/>
</dbReference>
<evidence type="ECO:0000256" key="1">
    <source>
        <dbReference type="ARBA" id="ARBA00022679"/>
    </source>
</evidence>
<name>A0AA37SVD2_9BACT</name>
<evidence type="ECO:0000256" key="3">
    <source>
        <dbReference type="SAM" id="Phobius"/>
    </source>
</evidence>
<accession>A0AA37SVD2</accession>
<dbReference type="EMBL" id="BSOH01000037">
    <property type="protein sequence ID" value="GLR19960.1"/>
    <property type="molecule type" value="Genomic_DNA"/>
</dbReference>
<keyword evidence="3" id="KW-1133">Transmembrane helix</keyword>
<reference evidence="5" key="1">
    <citation type="journal article" date="2014" name="Int. J. Syst. Evol. Microbiol.">
        <title>Complete genome sequence of Corynebacterium casei LMG S-19264T (=DSM 44701T), isolated from a smear-ripened cheese.</title>
        <authorList>
            <consortium name="US DOE Joint Genome Institute (JGI-PGF)"/>
            <person name="Walter F."/>
            <person name="Albersmeier A."/>
            <person name="Kalinowski J."/>
            <person name="Ruckert C."/>
        </authorList>
    </citation>
    <scope>NUCLEOTIDE SEQUENCE</scope>
    <source>
        <strain evidence="5">NBRC 108769</strain>
    </source>
</reference>
<keyword evidence="3" id="KW-0812">Transmembrane</keyword>